<feature type="domain" description="HTH iclR-type" evidence="4">
    <location>
        <begin position="20"/>
        <end position="81"/>
    </location>
</feature>
<evidence type="ECO:0008006" key="8">
    <source>
        <dbReference type="Google" id="ProtNLM"/>
    </source>
</evidence>
<evidence type="ECO:0000256" key="1">
    <source>
        <dbReference type="ARBA" id="ARBA00023015"/>
    </source>
</evidence>
<dbReference type="Gene3D" id="3.30.450.40">
    <property type="match status" value="1"/>
</dbReference>
<dbReference type="Gene3D" id="1.10.10.10">
    <property type="entry name" value="Winged helix-like DNA-binding domain superfamily/Winged helix DNA-binding domain"/>
    <property type="match status" value="1"/>
</dbReference>
<sequence length="266" mass="29750">MYSISLQRRLNMSKDSSEILLTLDKGLQVISHLSMINRPISVGELSKEVEINKSTLFRILKTLQRRGYVFQQENGDYGLRAEEFYILADRFDQNEALQRTLRPELERLAKLCGETVTLSALVDKNVECIDKIDSQQSVYVTQIVGRYSPLHAAASGKAVLAFIPQTKVEKIVGKGDLKKFTESTTVSKEDLLEDLKEIKEKGFSISHGELDLGVSAVAAPIFSKSRTVVGSVSILGFSQKFTEERIKDLSVILLDAARNMSDLLNY</sequence>
<dbReference type="OrthoDB" id="9778379at2"/>
<dbReference type="InterPro" id="IPR005471">
    <property type="entry name" value="Tscrpt_reg_IclR_N"/>
</dbReference>
<gene>
    <name evidence="6" type="ORF">CHR53_25565</name>
</gene>
<dbReference type="InterPro" id="IPR050707">
    <property type="entry name" value="HTH_MetabolicPath_Reg"/>
</dbReference>
<proteinExistence type="predicted"/>
<dbReference type="InterPro" id="IPR036388">
    <property type="entry name" value="WH-like_DNA-bd_sf"/>
</dbReference>
<accession>A0A3T0I4U8</accession>
<evidence type="ECO:0000256" key="2">
    <source>
        <dbReference type="ARBA" id="ARBA00023125"/>
    </source>
</evidence>
<evidence type="ECO:0000259" key="5">
    <source>
        <dbReference type="PROSITE" id="PS51078"/>
    </source>
</evidence>
<dbReference type="InterPro" id="IPR014757">
    <property type="entry name" value="Tscrpt_reg_IclR_C"/>
</dbReference>
<dbReference type="SMART" id="SM00346">
    <property type="entry name" value="HTH_ICLR"/>
    <property type="match status" value="1"/>
</dbReference>
<evidence type="ECO:0000259" key="4">
    <source>
        <dbReference type="PROSITE" id="PS51077"/>
    </source>
</evidence>
<dbReference type="SUPFAM" id="SSF55781">
    <property type="entry name" value="GAF domain-like"/>
    <property type="match status" value="1"/>
</dbReference>
<dbReference type="EMBL" id="CP022572">
    <property type="protein sequence ID" value="AZU64333.1"/>
    <property type="molecule type" value="Genomic_DNA"/>
</dbReference>
<dbReference type="Pfam" id="PF09339">
    <property type="entry name" value="HTH_IclR"/>
    <property type="match status" value="1"/>
</dbReference>
<organism evidence="6 7">
    <name type="scientific">Neobacillus mesonae</name>
    <dbReference type="NCBI Taxonomy" id="1193713"/>
    <lineage>
        <taxon>Bacteria</taxon>
        <taxon>Bacillati</taxon>
        <taxon>Bacillota</taxon>
        <taxon>Bacilli</taxon>
        <taxon>Bacillales</taxon>
        <taxon>Bacillaceae</taxon>
        <taxon>Neobacillus</taxon>
    </lineage>
</organism>
<reference evidence="6 7" key="1">
    <citation type="submission" date="2017-07" db="EMBL/GenBank/DDBJ databases">
        <title>The complete genome sequence of Bacillus mesonae strain H20-5, an efficient strain improving plant abiotic stress resistance.</title>
        <authorList>
            <person name="Kim S.Y."/>
            <person name="Song H."/>
            <person name="Sang M.K."/>
            <person name="Weon H.-Y."/>
            <person name="Song J."/>
        </authorList>
    </citation>
    <scope>NUCLEOTIDE SEQUENCE [LARGE SCALE GENOMIC DNA]</scope>
    <source>
        <strain evidence="6 7">H20-5</strain>
    </source>
</reference>
<dbReference type="GO" id="GO:0003700">
    <property type="term" value="F:DNA-binding transcription factor activity"/>
    <property type="evidence" value="ECO:0007669"/>
    <property type="project" value="TreeGrafter"/>
</dbReference>
<dbReference type="PROSITE" id="PS51078">
    <property type="entry name" value="ICLR_ED"/>
    <property type="match status" value="1"/>
</dbReference>
<dbReference type="KEGG" id="nmk:CHR53_25565"/>
<dbReference type="Proteomes" id="UP000282892">
    <property type="component" value="Chromosome"/>
</dbReference>
<keyword evidence="1" id="KW-0805">Transcription regulation</keyword>
<dbReference type="STRING" id="1193713.GCA_001636315_02013"/>
<name>A0A3T0I4U8_9BACI</name>
<evidence type="ECO:0000313" key="7">
    <source>
        <dbReference type="Proteomes" id="UP000282892"/>
    </source>
</evidence>
<dbReference type="PANTHER" id="PTHR30136">
    <property type="entry name" value="HELIX-TURN-HELIX TRANSCRIPTIONAL REGULATOR, ICLR FAMILY"/>
    <property type="match status" value="1"/>
</dbReference>
<dbReference type="SUPFAM" id="SSF46785">
    <property type="entry name" value="Winged helix' DNA-binding domain"/>
    <property type="match status" value="1"/>
</dbReference>
<keyword evidence="3" id="KW-0804">Transcription</keyword>
<dbReference type="PROSITE" id="PS51077">
    <property type="entry name" value="HTH_ICLR"/>
    <property type="match status" value="1"/>
</dbReference>
<dbReference type="AlphaFoldDB" id="A0A3T0I4U8"/>
<protein>
    <recommendedName>
        <fullName evidence="8">IclR family transcriptional regulator</fullName>
    </recommendedName>
</protein>
<dbReference type="GO" id="GO:0003677">
    <property type="term" value="F:DNA binding"/>
    <property type="evidence" value="ECO:0007669"/>
    <property type="project" value="UniProtKB-KW"/>
</dbReference>
<keyword evidence="2" id="KW-0238">DNA-binding</keyword>
<keyword evidence="7" id="KW-1185">Reference proteome</keyword>
<feature type="domain" description="IclR-ED" evidence="5">
    <location>
        <begin position="83"/>
        <end position="266"/>
    </location>
</feature>
<dbReference type="InterPro" id="IPR029016">
    <property type="entry name" value="GAF-like_dom_sf"/>
</dbReference>
<evidence type="ECO:0000313" key="6">
    <source>
        <dbReference type="EMBL" id="AZU64333.1"/>
    </source>
</evidence>
<dbReference type="GO" id="GO:0045892">
    <property type="term" value="P:negative regulation of DNA-templated transcription"/>
    <property type="evidence" value="ECO:0007669"/>
    <property type="project" value="TreeGrafter"/>
</dbReference>
<evidence type="ECO:0000256" key="3">
    <source>
        <dbReference type="ARBA" id="ARBA00023163"/>
    </source>
</evidence>
<dbReference type="PANTHER" id="PTHR30136:SF24">
    <property type="entry name" value="HTH-TYPE TRANSCRIPTIONAL REPRESSOR ALLR"/>
    <property type="match status" value="1"/>
</dbReference>
<dbReference type="Pfam" id="PF01614">
    <property type="entry name" value="IclR_C"/>
    <property type="match status" value="1"/>
</dbReference>
<dbReference type="InterPro" id="IPR036390">
    <property type="entry name" value="WH_DNA-bd_sf"/>
</dbReference>